<gene>
    <name evidence="2" type="ORF">RCOM_1915760</name>
</gene>
<feature type="non-terminal residue" evidence="2">
    <location>
        <position position="214"/>
    </location>
</feature>
<dbReference type="EMBL" id="EQ978337">
    <property type="protein sequence ID" value="EEF26021.1"/>
    <property type="molecule type" value="Genomic_DNA"/>
</dbReference>
<dbReference type="Proteomes" id="UP000008311">
    <property type="component" value="Unassembled WGS sequence"/>
</dbReference>
<dbReference type="SUPFAM" id="SSF51905">
    <property type="entry name" value="FAD/NAD(P)-binding domain"/>
    <property type="match status" value="1"/>
</dbReference>
<dbReference type="Pfam" id="PF04820">
    <property type="entry name" value="Trp_halogenase"/>
    <property type="match status" value="1"/>
</dbReference>
<dbReference type="Gene3D" id="3.50.50.60">
    <property type="entry name" value="FAD/NAD(P)-binding domain"/>
    <property type="match status" value="1"/>
</dbReference>
<dbReference type="STRING" id="3988.B9TDP4"/>
<dbReference type="InterPro" id="IPR006905">
    <property type="entry name" value="Flavin_halogenase"/>
</dbReference>
<dbReference type="GO" id="GO:0004497">
    <property type="term" value="F:monooxygenase activity"/>
    <property type="evidence" value="ECO:0007669"/>
    <property type="project" value="InterPro"/>
</dbReference>
<keyword evidence="3" id="KW-1185">Reference proteome</keyword>
<sequence length="214" mass="23622">MSDQPIRKIVIVGGGTAGWMSAAPLALRLGAACQVTLIESPDIGTVGVGEATLPSIRYYNLALGLDGADFVRRTQATFKLGIEFRDWGHIGNRFFHGFGDFGPAIENRPAYQYWLHLARRFPDMPSYEDWSMTTAMARLNRFVPPYGDAGAVTSGHSYAFHFDAGLYAAYLREYAMRRGVQRIEGTIDGVDQHPESGFLTAVRLADGRRIEGDL</sequence>
<evidence type="ECO:0000313" key="2">
    <source>
        <dbReference type="EMBL" id="EEF26021.1"/>
    </source>
</evidence>
<dbReference type="InterPro" id="IPR050816">
    <property type="entry name" value="Flavin-dep_Halogenase_NPB"/>
</dbReference>
<reference evidence="3" key="1">
    <citation type="journal article" date="2010" name="Nat. Biotechnol.">
        <title>Draft genome sequence of the oilseed species Ricinus communis.</title>
        <authorList>
            <person name="Chan A.P."/>
            <person name="Crabtree J."/>
            <person name="Zhao Q."/>
            <person name="Lorenzi H."/>
            <person name="Orvis J."/>
            <person name="Puiu D."/>
            <person name="Melake-Berhan A."/>
            <person name="Jones K.M."/>
            <person name="Redman J."/>
            <person name="Chen G."/>
            <person name="Cahoon E.B."/>
            <person name="Gedil M."/>
            <person name="Stanke M."/>
            <person name="Haas B.J."/>
            <person name="Wortman J.R."/>
            <person name="Fraser-Liggett C.M."/>
            <person name="Ravel J."/>
            <person name="Rabinowicz P.D."/>
        </authorList>
    </citation>
    <scope>NUCLEOTIDE SEQUENCE [LARGE SCALE GENOMIC DNA]</scope>
    <source>
        <strain evidence="3">cv. Hale</strain>
    </source>
</reference>
<dbReference type="PANTHER" id="PTHR43747:SF4">
    <property type="entry name" value="FLAVIN-DEPENDENT TRYPTOPHAN HALOGENASE"/>
    <property type="match status" value="1"/>
</dbReference>
<proteinExistence type="inferred from homology"/>
<dbReference type="InParanoid" id="B9TDP4"/>
<accession>B9TDP4</accession>
<evidence type="ECO:0008006" key="4">
    <source>
        <dbReference type="Google" id="ProtNLM"/>
    </source>
</evidence>
<evidence type="ECO:0000313" key="3">
    <source>
        <dbReference type="Proteomes" id="UP000008311"/>
    </source>
</evidence>
<evidence type="ECO:0000256" key="1">
    <source>
        <dbReference type="ARBA" id="ARBA00005706"/>
    </source>
</evidence>
<organism evidence="2 3">
    <name type="scientific">Ricinus communis</name>
    <name type="common">Castor bean</name>
    <dbReference type="NCBI Taxonomy" id="3988"/>
    <lineage>
        <taxon>Eukaryota</taxon>
        <taxon>Viridiplantae</taxon>
        <taxon>Streptophyta</taxon>
        <taxon>Embryophyta</taxon>
        <taxon>Tracheophyta</taxon>
        <taxon>Spermatophyta</taxon>
        <taxon>Magnoliopsida</taxon>
        <taxon>eudicotyledons</taxon>
        <taxon>Gunneridae</taxon>
        <taxon>Pentapetalae</taxon>
        <taxon>rosids</taxon>
        <taxon>fabids</taxon>
        <taxon>Malpighiales</taxon>
        <taxon>Euphorbiaceae</taxon>
        <taxon>Acalyphoideae</taxon>
        <taxon>Acalypheae</taxon>
        <taxon>Ricinus</taxon>
    </lineage>
</organism>
<name>B9TDP4_RICCO</name>
<protein>
    <recommendedName>
        <fullName evidence="4">Tryptophan halogenase</fullName>
    </recommendedName>
</protein>
<dbReference type="PANTHER" id="PTHR43747">
    <property type="entry name" value="FAD-BINDING PROTEIN"/>
    <property type="match status" value="1"/>
</dbReference>
<dbReference type="InterPro" id="IPR036188">
    <property type="entry name" value="FAD/NAD-bd_sf"/>
</dbReference>
<dbReference type="AlphaFoldDB" id="B9TDP4"/>
<comment type="similarity">
    <text evidence="1">Belongs to the flavin-dependent halogenase family.</text>
</comment>